<proteinExistence type="predicted"/>
<dbReference type="Proteomes" id="UP000251485">
    <property type="component" value="Unassembled WGS sequence"/>
</dbReference>
<protein>
    <submittedName>
        <fullName evidence="1">Uncharacterized protein</fullName>
    </submittedName>
</protein>
<gene>
    <name evidence="1" type="ORF">NCTC10975_01568</name>
</gene>
<sequence length="51" mass="6059">MKFKDLPYDIQLVAAKCLSQLITERSCMEKEPMERLARDIKDAFINLYHQN</sequence>
<reference evidence="1 2" key="1">
    <citation type="submission" date="2018-06" db="EMBL/GenBank/DDBJ databases">
        <authorList>
            <consortium name="Pathogen Informatics"/>
            <person name="Doyle S."/>
        </authorList>
    </citation>
    <scope>NUCLEOTIDE SEQUENCE [LARGE SCALE GENOMIC DNA]</scope>
    <source>
        <strain evidence="1 2">NCTC10975</strain>
    </source>
</reference>
<accession>A0A2X2BLC8</accession>
<dbReference type="EMBL" id="UAUE01000009">
    <property type="protein sequence ID" value="SPY95663.1"/>
    <property type="molecule type" value="Genomic_DNA"/>
</dbReference>
<organism evidence="1 2">
    <name type="scientific">Proteus mirabilis</name>
    <dbReference type="NCBI Taxonomy" id="584"/>
    <lineage>
        <taxon>Bacteria</taxon>
        <taxon>Pseudomonadati</taxon>
        <taxon>Pseudomonadota</taxon>
        <taxon>Gammaproteobacteria</taxon>
        <taxon>Enterobacterales</taxon>
        <taxon>Morganellaceae</taxon>
        <taxon>Proteus</taxon>
    </lineage>
</organism>
<dbReference type="AlphaFoldDB" id="A0A2X2BLC8"/>
<evidence type="ECO:0000313" key="2">
    <source>
        <dbReference type="Proteomes" id="UP000251485"/>
    </source>
</evidence>
<name>A0A2X2BLC8_PROMI</name>
<evidence type="ECO:0000313" key="1">
    <source>
        <dbReference type="EMBL" id="SPY95663.1"/>
    </source>
</evidence>